<dbReference type="PANTHER" id="PTHR35861:SF1">
    <property type="entry name" value="PHAGE TAIL SHEATH PROTEIN"/>
    <property type="match status" value="1"/>
</dbReference>
<sequence length="456" mass="49881">MPKFKHPGVYIQEIPTINTSIVAVPTAVPAFIGYTQSAACQKDGDLHLTPTRITSFAEYCRLFGQSEAEPLHLELTSTPAGIVLKSTTPVLPRQMMWYAIRLFFDNGGGECYVVSTGNYQSSLTLSALSDGVQVTAKVDEITLLLAPESVLLAAADYQQLVNFMLSECNRLADRMALFDLPDGDKTLSASLLSTNRAYLGNTHLDSGACYYPFLTTTQRWQSARYHQHITVSLDNGKTTQLSQLKTDDPALFKVIESLLADLYVSLPASVAVAGAIALVDATEGVWKAPANVQLRGIKHPMISISDTANEALNTDSSTGKSINAIREFSGRGVRIWGARTLAGNDNEWRYISTRRLASMVQESVQKSLNWAVFEPNDANTWARITHSVEQFLISLWKLGALTAASPDDAFYVRCGLGTTMTANDVHQGIMNIEIGMAVIRPAEFIILKLQLHSQQA</sequence>
<comment type="similarity">
    <text evidence="1">Belongs to the myoviridae tail sheath protein family.</text>
</comment>
<dbReference type="OrthoDB" id="9767864at2"/>
<proteinExistence type="inferred from homology"/>
<comment type="caution">
    <text evidence="4">The sequence shown here is derived from an EMBL/GenBank/DDBJ whole genome shotgun (WGS) entry which is preliminary data.</text>
</comment>
<dbReference type="AlphaFoldDB" id="A0A2S9VAI1"/>
<dbReference type="Gene3D" id="3.40.50.11780">
    <property type="match status" value="1"/>
</dbReference>
<dbReference type="Proteomes" id="UP000238949">
    <property type="component" value="Unassembled WGS sequence"/>
</dbReference>
<evidence type="ECO:0000313" key="5">
    <source>
        <dbReference type="Proteomes" id="UP000238949"/>
    </source>
</evidence>
<gene>
    <name evidence="4" type="ORF">C6Y40_11585</name>
</gene>
<dbReference type="InterPro" id="IPR052042">
    <property type="entry name" value="Tail_sheath_structural"/>
</dbReference>
<evidence type="ECO:0000259" key="2">
    <source>
        <dbReference type="Pfam" id="PF04984"/>
    </source>
</evidence>
<evidence type="ECO:0000256" key="1">
    <source>
        <dbReference type="ARBA" id="ARBA00008005"/>
    </source>
</evidence>
<dbReference type="PANTHER" id="PTHR35861">
    <property type="match status" value="1"/>
</dbReference>
<reference evidence="5" key="1">
    <citation type="journal article" date="2020" name="Int. J. Syst. Evol. Microbiol.">
        <title>Alteromonas alba sp. nov., a marine bacterium isolated from the seawater of the West Pacific Ocean.</title>
        <authorList>
            <person name="Sun C."/>
            <person name="Wu Y.-H."/>
            <person name="Xamxidin M."/>
            <person name="Cheng H."/>
            <person name="Xu X.-W."/>
        </authorList>
    </citation>
    <scope>NUCLEOTIDE SEQUENCE [LARGE SCALE GENOMIC DNA]</scope>
    <source>
        <strain evidence="5">190</strain>
    </source>
</reference>
<keyword evidence="5" id="KW-1185">Reference proteome</keyword>
<feature type="domain" description="Tail sheath protein C-terminal" evidence="3">
    <location>
        <begin position="345"/>
        <end position="450"/>
    </location>
</feature>
<dbReference type="Pfam" id="PF04984">
    <property type="entry name" value="Phage_sheath_1"/>
    <property type="match status" value="1"/>
</dbReference>
<dbReference type="InterPro" id="IPR020287">
    <property type="entry name" value="Tail_sheath_C"/>
</dbReference>
<evidence type="ECO:0000259" key="3">
    <source>
        <dbReference type="Pfam" id="PF17482"/>
    </source>
</evidence>
<protein>
    <submittedName>
        <fullName evidence="4">Phage tail sheath family protein</fullName>
    </submittedName>
</protein>
<dbReference type="Pfam" id="PF17482">
    <property type="entry name" value="Phage_sheath_1C"/>
    <property type="match status" value="1"/>
</dbReference>
<dbReference type="InterPro" id="IPR035089">
    <property type="entry name" value="Phage_sheath_subtilisin"/>
</dbReference>
<dbReference type="RefSeq" id="WP_105934727.1">
    <property type="nucleotide sequence ID" value="NZ_PVNP01000117.1"/>
</dbReference>
<feature type="domain" description="Tail sheath protein subtilisin-like" evidence="2">
    <location>
        <begin position="247"/>
        <end position="341"/>
    </location>
</feature>
<accession>A0A2S9VAI1</accession>
<evidence type="ECO:0000313" key="4">
    <source>
        <dbReference type="EMBL" id="PRO73442.1"/>
    </source>
</evidence>
<name>A0A2S9VAI1_9ALTE</name>
<organism evidence="4 5">
    <name type="scientific">Alteromonas alba</name>
    <dbReference type="NCBI Taxonomy" id="2079529"/>
    <lineage>
        <taxon>Bacteria</taxon>
        <taxon>Pseudomonadati</taxon>
        <taxon>Pseudomonadota</taxon>
        <taxon>Gammaproteobacteria</taxon>
        <taxon>Alteromonadales</taxon>
        <taxon>Alteromonadaceae</taxon>
        <taxon>Alteromonas/Salinimonas group</taxon>
        <taxon>Alteromonas</taxon>
    </lineage>
</organism>
<dbReference type="EMBL" id="PVNP01000117">
    <property type="protein sequence ID" value="PRO73442.1"/>
    <property type="molecule type" value="Genomic_DNA"/>
</dbReference>